<evidence type="ECO:0000259" key="1">
    <source>
        <dbReference type="Pfam" id="PF13592"/>
    </source>
</evidence>
<name>A0A1F6E194_9BACT</name>
<gene>
    <name evidence="2" type="ORF">A3C21_04210</name>
</gene>
<proteinExistence type="predicted"/>
<dbReference type="InterPro" id="IPR025959">
    <property type="entry name" value="Winged_HTH_dom"/>
</dbReference>
<organism evidence="2 3">
    <name type="scientific">Candidatus Kaiserbacteria bacterium RIFCSPHIGHO2_02_FULL_59_21</name>
    <dbReference type="NCBI Taxonomy" id="1798500"/>
    <lineage>
        <taxon>Bacteria</taxon>
        <taxon>Candidatus Kaiseribacteriota</taxon>
    </lineage>
</organism>
<dbReference type="AlphaFoldDB" id="A0A1F6E194"/>
<evidence type="ECO:0000313" key="3">
    <source>
        <dbReference type="Proteomes" id="UP000178572"/>
    </source>
</evidence>
<comment type="caution">
    <text evidence="2">The sequence shown here is derived from an EMBL/GenBank/DDBJ whole genome shotgun (WGS) entry which is preliminary data.</text>
</comment>
<dbReference type="Pfam" id="PF13592">
    <property type="entry name" value="HTH_33"/>
    <property type="match status" value="1"/>
</dbReference>
<reference evidence="2 3" key="1">
    <citation type="journal article" date="2016" name="Nat. Commun.">
        <title>Thousands of microbial genomes shed light on interconnected biogeochemical processes in an aquifer system.</title>
        <authorList>
            <person name="Anantharaman K."/>
            <person name="Brown C.T."/>
            <person name="Hug L.A."/>
            <person name="Sharon I."/>
            <person name="Castelle C.J."/>
            <person name="Probst A.J."/>
            <person name="Thomas B.C."/>
            <person name="Singh A."/>
            <person name="Wilkins M.J."/>
            <person name="Karaoz U."/>
            <person name="Brodie E.L."/>
            <person name="Williams K.H."/>
            <person name="Hubbard S.S."/>
            <person name="Banfield J.F."/>
        </authorList>
    </citation>
    <scope>NUCLEOTIDE SEQUENCE [LARGE SCALE GENOMIC DNA]</scope>
</reference>
<dbReference type="STRING" id="1798500.A3C21_04210"/>
<accession>A0A1F6E194</accession>
<feature type="domain" description="Winged helix-turn helix" evidence="1">
    <location>
        <begin position="93"/>
        <end position="134"/>
    </location>
</feature>
<dbReference type="SUPFAM" id="SSF46689">
    <property type="entry name" value="Homeodomain-like"/>
    <property type="match status" value="1"/>
</dbReference>
<evidence type="ECO:0000313" key="2">
    <source>
        <dbReference type="EMBL" id="OGG67002.1"/>
    </source>
</evidence>
<dbReference type="Proteomes" id="UP000178572">
    <property type="component" value="Unassembled WGS sequence"/>
</dbReference>
<dbReference type="InterPro" id="IPR009057">
    <property type="entry name" value="Homeodomain-like_sf"/>
</dbReference>
<sequence length="136" mass="15599">MSTPHPNRALSVQELEDRRKAAGRLFDKGKTAYFVAKRFAVSTATAREWKERWARGTLAAQPQGPHSKLTKAQEKEIVSAILAGPEKAGYRTQLWTLSRITELIRKTQAVSYKPRSAWHLLRRLGFSCQRPERRVR</sequence>
<protein>
    <recommendedName>
        <fullName evidence="1">Winged helix-turn helix domain-containing protein</fullName>
    </recommendedName>
</protein>
<dbReference type="EMBL" id="MFLN01000031">
    <property type="protein sequence ID" value="OGG67002.1"/>
    <property type="molecule type" value="Genomic_DNA"/>
</dbReference>